<dbReference type="Proteomes" id="UP000828236">
    <property type="component" value="Unassembled WGS sequence"/>
</dbReference>
<comment type="caution">
    <text evidence="2">The sequence shown here is derived from an EMBL/GenBank/DDBJ whole genome shotgun (WGS) entry which is preliminary data.</text>
</comment>
<feature type="region of interest" description="Disordered" evidence="1">
    <location>
        <begin position="61"/>
        <end position="111"/>
    </location>
</feature>
<protein>
    <submittedName>
        <fullName evidence="2">Dfp2-like protein 11</fullName>
    </submittedName>
</protein>
<gene>
    <name evidence="2" type="ORF">HUG17_6362</name>
</gene>
<sequence length="328" mass="35586">MSPIEMMIFGPSDVKGSSSYGGGNSMSSFSSINSGAGIGGSGSGYKSSMMTLSPFQSNLMDYGSGSSSSSSSSSPPPHPSSSSLYGTKGSAGGIGSNYQQQQQSQGPVSAAIQSKHSVQYIDVPYESTPIAPQTILVEANRIPLNIFFQSRSSNLNVETEHTPSPGSTQETSSEDEPHYLIHRVVKPVYQLINEIIKPYRKITQEIKPVEEDIQTIIARQIPSDNKYVPMNGQYKGGSPTTSPITIRPGSPIQQQTEIYQDTGSSFSGSGGYQSSQLKPNTISYVRPREPNSNDAELFLNAIRNEKCPRNNHRIRNILLKLYVRLPIH</sequence>
<evidence type="ECO:0000256" key="1">
    <source>
        <dbReference type="SAM" id="MobiDB-lite"/>
    </source>
</evidence>
<organism evidence="2">
    <name type="scientific">Dermatophagoides farinae</name>
    <name type="common">American house dust mite</name>
    <dbReference type="NCBI Taxonomy" id="6954"/>
    <lineage>
        <taxon>Eukaryota</taxon>
        <taxon>Metazoa</taxon>
        <taxon>Ecdysozoa</taxon>
        <taxon>Arthropoda</taxon>
        <taxon>Chelicerata</taxon>
        <taxon>Arachnida</taxon>
        <taxon>Acari</taxon>
        <taxon>Acariformes</taxon>
        <taxon>Sarcoptiformes</taxon>
        <taxon>Astigmata</taxon>
        <taxon>Psoroptidia</taxon>
        <taxon>Analgoidea</taxon>
        <taxon>Pyroglyphidae</taxon>
        <taxon>Dermatophagoidinae</taxon>
        <taxon>Dermatophagoides</taxon>
    </lineage>
</organism>
<dbReference type="AlphaFoldDB" id="A0A9D4P6I3"/>
<name>A0A9D4P6I3_DERFA</name>
<reference evidence="2" key="1">
    <citation type="submission" date="2020-06" db="EMBL/GenBank/DDBJ databases">
        <authorList>
            <person name="Ji K."/>
            <person name="Li J."/>
        </authorList>
    </citation>
    <scope>NUCLEOTIDE SEQUENCE</scope>
    <source>
        <strain evidence="2">JKM2019</strain>
        <tissue evidence="2">Whole body</tissue>
    </source>
</reference>
<feature type="compositionally biased region" description="Low complexity" evidence="1">
    <location>
        <begin position="64"/>
        <end position="73"/>
    </location>
</feature>
<reference evidence="2" key="2">
    <citation type="journal article" date="2021" name="World Allergy Organ. J.">
        <title>Chromosome-level assembly of Dermatophagoides farinae genome and transcriptome reveals two novel allergens Der f 37 and Der f 39.</title>
        <authorList>
            <person name="Chen J."/>
            <person name="Cai Z."/>
            <person name="Fan D."/>
            <person name="Hu J."/>
            <person name="Hou Y."/>
            <person name="He Y."/>
            <person name="Zhang Z."/>
            <person name="Zhao Z."/>
            <person name="Gao P."/>
            <person name="Hu W."/>
            <person name="Sun J."/>
            <person name="Li J."/>
            <person name="Ji K."/>
        </authorList>
    </citation>
    <scope>NUCLEOTIDE SEQUENCE</scope>
    <source>
        <strain evidence="2">JKM2019</strain>
    </source>
</reference>
<evidence type="ECO:0000313" key="2">
    <source>
        <dbReference type="EMBL" id="KAH7644000.1"/>
    </source>
</evidence>
<feature type="region of interest" description="Disordered" evidence="1">
    <location>
        <begin position="155"/>
        <end position="176"/>
    </location>
</feature>
<feature type="compositionally biased region" description="Polar residues" evidence="1">
    <location>
        <begin position="155"/>
        <end position="171"/>
    </location>
</feature>
<dbReference type="EMBL" id="SDOV01000002">
    <property type="protein sequence ID" value="KAH7644000.1"/>
    <property type="molecule type" value="Genomic_DNA"/>
</dbReference>
<proteinExistence type="predicted"/>
<accession>A0A9D4P6I3</accession>